<feature type="compositionally biased region" description="Basic and acidic residues" evidence="1">
    <location>
        <begin position="54"/>
        <end position="67"/>
    </location>
</feature>
<sequence>MADRPPTLNERDQARQARLRQALRDNLKKRKSQLRGRADLAAAEAGVSSEPDSDADKRSRQDEPDRE</sequence>
<evidence type="ECO:0000313" key="2">
    <source>
        <dbReference type="EMBL" id="QUS38010.1"/>
    </source>
</evidence>
<feature type="region of interest" description="Disordered" evidence="1">
    <location>
        <begin position="25"/>
        <end position="67"/>
    </location>
</feature>
<dbReference type="Proteomes" id="UP000682843">
    <property type="component" value="Chromosome"/>
</dbReference>
<evidence type="ECO:0008006" key="4">
    <source>
        <dbReference type="Google" id="ProtNLM"/>
    </source>
</evidence>
<proteinExistence type="predicted"/>
<dbReference type="RefSeq" id="WP_211911540.1">
    <property type="nucleotide sequence ID" value="NZ_CP036498.1"/>
</dbReference>
<reference evidence="2 3" key="1">
    <citation type="submission" date="2019-02" db="EMBL/GenBank/DDBJ databases">
        <title>Emended description of the genus Rhodopseudomonas and description of Rhodopseudomonas albus sp. nov., a non-phototrophic, heavy-metal-tolerant bacterium isolated from garden soil.</title>
        <authorList>
            <person name="Bao Z."/>
            <person name="Cao W.W."/>
            <person name="Sato Y."/>
            <person name="Nishizawa T."/>
            <person name="Zhao J."/>
            <person name="Guo Y."/>
            <person name="Ohta H."/>
        </authorList>
    </citation>
    <scope>NUCLEOTIDE SEQUENCE [LARGE SCALE GENOMIC DNA]</scope>
    <source>
        <strain evidence="2 3">SK50-23</strain>
    </source>
</reference>
<keyword evidence="3" id="KW-1185">Reference proteome</keyword>
<protein>
    <recommendedName>
        <fullName evidence="4">DUF4169 family protein</fullName>
    </recommendedName>
</protein>
<evidence type="ECO:0000256" key="1">
    <source>
        <dbReference type="SAM" id="MobiDB-lite"/>
    </source>
</evidence>
<name>A0ABX8A6W1_9BRAD</name>
<gene>
    <name evidence="2" type="ORF">RPMA_03390</name>
</gene>
<evidence type="ECO:0000313" key="3">
    <source>
        <dbReference type="Proteomes" id="UP000682843"/>
    </source>
</evidence>
<accession>A0ABX8A6W1</accession>
<organism evidence="2 3">
    <name type="scientific">Tardiphaga alba</name>
    <dbReference type="NCBI Taxonomy" id="340268"/>
    <lineage>
        <taxon>Bacteria</taxon>
        <taxon>Pseudomonadati</taxon>
        <taxon>Pseudomonadota</taxon>
        <taxon>Alphaproteobacteria</taxon>
        <taxon>Hyphomicrobiales</taxon>
        <taxon>Nitrobacteraceae</taxon>
        <taxon>Tardiphaga</taxon>
    </lineage>
</organism>
<dbReference type="EMBL" id="CP036498">
    <property type="protein sequence ID" value="QUS38010.1"/>
    <property type="molecule type" value="Genomic_DNA"/>
</dbReference>